<dbReference type="AlphaFoldDB" id="A0A9P1JVH7"/>
<keyword evidence="1" id="KW-0614">Plasmid</keyword>
<sequence>MGEAHPYARPPGTRGYCFCRTRAERVAFRGPPEGARVFIQSHGMLFS</sequence>
<accession>A0A9P1JVH7</accession>
<keyword evidence="2" id="KW-1185">Reference proteome</keyword>
<evidence type="ECO:0000313" key="2">
    <source>
        <dbReference type="Proteomes" id="UP000007319"/>
    </source>
</evidence>
<evidence type="ECO:0000313" key="1">
    <source>
        <dbReference type="EMBL" id="CCD00598.1"/>
    </source>
</evidence>
<name>A0A9P1JVH7_9PROT</name>
<dbReference type="KEGG" id="abs:AZOBR_p1110062"/>
<geneLocation type="plasmid" evidence="1 2">
    <name>AZOBR_p1</name>
</geneLocation>
<proteinExistence type="predicted"/>
<organism evidence="1 2">
    <name type="scientific">Azospirillum baldaniorum</name>
    <dbReference type="NCBI Taxonomy" id="1064539"/>
    <lineage>
        <taxon>Bacteria</taxon>
        <taxon>Pseudomonadati</taxon>
        <taxon>Pseudomonadota</taxon>
        <taxon>Alphaproteobacteria</taxon>
        <taxon>Rhodospirillales</taxon>
        <taxon>Azospirillaceae</taxon>
        <taxon>Azospirillum</taxon>
    </lineage>
</organism>
<dbReference type="EMBL" id="HE577328">
    <property type="protein sequence ID" value="CCD00598.1"/>
    <property type="molecule type" value="Genomic_DNA"/>
</dbReference>
<protein>
    <submittedName>
        <fullName evidence="1">Uncharacterized protein</fullName>
    </submittedName>
</protein>
<dbReference type="Proteomes" id="UP000007319">
    <property type="component" value="Plasmid AZOBR_p1"/>
</dbReference>
<gene>
    <name evidence="1" type="ORF">AZOBR_p1110062</name>
</gene>
<reference evidence="1 2" key="1">
    <citation type="journal article" date="2011" name="PLoS Genet.">
        <title>Azospirillum genomes reveal transition of bacteria from aquatic to terrestrial environments.</title>
        <authorList>
            <person name="Wisniewski-Dye F."/>
            <person name="Borziak K."/>
            <person name="Khalsa-Moyers G."/>
            <person name="Alexandre G."/>
            <person name="Sukharnikov L.O."/>
            <person name="Wuichet K."/>
            <person name="Hurst G.B."/>
            <person name="McDonald W.H."/>
            <person name="Robertson J.S."/>
            <person name="Barbe V."/>
            <person name="Calteau A."/>
            <person name="Rouy Z."/>
            <person name="Mangenot S."/>
            <person name="Prigent-Combaret C."/>
            <person name="Normand P."/>
            <person name="Boyer M."/>
            <person name="Siguier P."/>
            <person name="Dessaux Y."/>
            <person name="Elmerich C."/>
            <person name="Condemine G."/>
            <person name="Krishnen G."/>
            <person name="Kennedy I."/>
            <person name="Paterson A.H."/>
            <person name="Gonzalez V."/>
            <person name="Mavingui P."/>
            <person name="Zhulin I.B."/>
        </authorList>
    </citation>
    <scope>NUCLEOTIDE SEQUENCE [LARGE SCALE GENOMIC DNA]</scope>
    <source>
        <strain evidence="1 2">Sp245</strain>
    </source>
</reference>